<accession>A0A7K3LWB7</accession>
<feature type="transmembrane region" description="Helical" evidence="2">
    <location>
        <begin position="253"/>
        <end position="271"/>
    </location>
</feature>
<gene>
    <name evidence="4" type="ORF">GYA93_23795</name>
</gene>
<dbReference type="EMBL" id="JAADZU010000136">
    <property type="protein sequence ID" value="NDK92552.1"/>
    <property type="molecule type" value="Genomic_DNA"/>
</dbReference>
<feature type="region of interest" description="Disordered" evidence="1">
    <location>
        <begin position="48"/>
        <end position="105"/>
    </location>
</feature>
<sequence length="375" mass="40034">MLDLCPRCRIQAPHRPGRGRCPRCGGPLTVVASDSEASAVVARYAALGSPAPGHPQTQAYPQAPAHPQTPPSQTPMAGPPARPSSTVSRPAGTHPAGAPRMYRSRHVRWVARRPADTLPRPRPARVRIPRRIPRYVYLPTWGLYDAPIDETESTRDSTRLGAALTTAFNIAGAIFVASALAHLLRYLLLVINRSTTLPGWLIAISTALVLVAGLFAIGGLVYATVVFVRWLIAVRADTYADAGHLEPRRRWQMIVLSAIPLVNLVGAPLLLHEAVAMADGGPTGPNGVDGRSRDRLVRLWVGWAVVNAVAVATAVTWWVAAASGSIQTGANALLLVIVTAAVSAAFAYWAARRLPALFTAEAQQPAPARRWVVAA</sequence>
<feature type="transmembrane region" description="Helical" evidence="2">
    <location>
        <begin position="200"/>
        <end position="232"/>
    </location>
</feature>
<evidence type="ECO:0000256" key="1">
    <source>
        <dbReference type="SAM" id="MobiDB-lite"/>
    </source>
</evidence>
<feature type="transmembrane region" description="Helical" evidence="2">
    <location>
        <begin position="162"/>
        <end position="188"/>
    </location>
</feature>
<dbReference type="RefSeq" id="WP_059037363.1">
    <property type="nucleotide sequence ID" value="NZ_JAADZU010000136.1"/>
</dbReference>
<feature type="transmembrane region" description="Helical" evidence="2">
    <location>
        <begin position="332"/>
        <end position="351"/>
    </location>
</feature>
<keyword evidence="2" id="KW-0472">Membrane</keyword>
<keyword evidence="5" id="KW-1185">Reference proteome</keyword>
<organism evidence="4 5">
    <name type="scientific">Gordonia desulfuricans</name>
    <dbReference type="NCBI Taxonomy" id="89051"/>
    <lineage>
        <taxon>Bacteria</taxon>
        <taxon>Bacillati</taxon>
        <taxon>Actinomycetota</taxon>
        <taxon>Actinomycetes</taxon>
        <taxon>Mycobacteriales</taxon>
        <taxon>Gordoniaceae</taxon>
        <taxon>Gordonia</taxon>
    </lineage>
</organism>
<dbReference type="InterPro" id="IPR025565">
    <property type="entry name" value="DUF4328"/>
</dbReference>
<dbReference type="AlphaFoldDB" id="A0A7K3LWB7"/>
<proteinExistence type="predicted"/>
<dbReference type="Proteomes" id="UP000466307">
    <property type="component" value="Unassembled WGS sequence"/>
</dbReference>
<feature type="domain" description="DUF4328" evidence="3">
    <location>
        <begin position="196"/>
        <end position="352"/>
    </location>
</feature>
<evidence type="ECO:0000313" key="5">
    <source>
        <dbReference type="Proteomes" id="UP000466307"/>
    </source>
</evidence>
<dbReference type="Pfam" id="PF14219">
    <property type="entry name" value="DUF4328"/>
    <property type="match status" value="1"/>
</dbReference>
<reference evidence="4 5" key="1">
    <citation type="submission" date="2020-01" db="EMBL/GenBank/DDBJ databases">
        <title>Investigation of new actinobacteria for the biodesulphurisation of diesel fuel.</title>
        <authorList>
            <person name="Athi Narayanan S.M."/>
        </authorList>
    </citation>
    <scope>NUCLEOTIDE SEQUENCE [LARGE SCALE GENOMIC DNA]</scope>
    <source>
        <strain evidence="4 5">213E</strain>
    </source>
</reference>
<name>A0A7K3LWB7_9ACTN</name>
<protein>
    <submittedName>
        <fullName evidence="4">DUF4328 domain-containing protein</fullName>
    </submittedName>
</protein>
<evidence type="ECO:0000256" key="2">
    <source>
        <dbReference type="SAM" id="Phobius"/>
    </source>
</evidence>
<keyword evidence="2" id="KW-0812">Transmembrane</keyword>
<evidence type="ECO:0000259" key="3">
    <source>
        <dbReference type="Pfam" id="PF14219"/>
    </source>
</evidence>
<feature type="transmembrane region" description="Helical" evidence="2">
    <location>
        <begin position="300"/>
        <end position="320"/>
    </location>
</feature>
<evidence type="ECO:0000313" key="4">
    <source>
        <dbReference type="EMBL" id="NDK92552.1"/>
    </source>
</evidence>
<comment type="caution">
    <text evidence="4">The sequence shown here is derived from an EMBL/GenBank/DDBJ whole genome shotgun (WGS) entry which is preliminary data.</text>
</comment>
<keyword evidence="2" id="KW-1133">Transmembrane helix</keyword>
<feature type="compositionally biased region" description="Pro residues" evidence="1">
    <location>
        <begin position="67"/>
        <end position="82"/>
    </location>
</feature>